<dbReference type="GO" id="GO:0003677">
    <property type="term" value="F:DNA binding"/>
    <property type="evidence" value="ECO:0007669"/>
    <property type="project" value="UniProtKB-KW"/>
</dbReference>
<dbReference type="GO" id="GO:0045881">
    <property type="term" value="P:positive regulation of sporulation resulting in formation of a cellular spore"/>
    <property type="evidence" value="ECO:0007669"/>
    <property type="project" value="TreeGrafter"/>
</dbReference>
<evidence type="ECO:0000313" key="9">
    <source>
        <dbReference type="EMBL" id="GAQ24870.1"/>
    </source>
</evidence>
<keyword evidence="3" id="KW-0963">Cytoplasm</keyword>
<dbReference type="Pfam" id="PF02195">
    <property type="entry name" value="ParB_N"/>
    <property type="match status" value="1"/>
</dbReference>
<dbReference type="CDD" id="cd16393">
    <property type="entry name" value="SPO0J_N"/>
    <property type="match status" value="1"/>
</dbReference>
<evidence type="ECO:0000256" key="2">
    <source>
        <dbReference type="ARBA" id="ARBA00006295"/>
    </source>
</evidence>
<evidence type="ECO:0000256" key="4">
    <source>
        <dbReference type="ARBA" id="ARBA00022618"/>
    </source>
</evidence>
<dbReference type="EMBL" id="DF977000">
    <property type="protein sequence ID" value="GAQ24870.1"/>
    <property type="molecule type" value="Genomic_DNA"/>
</dbReference>
<reference evidence="9" key="1">
    <citation type="journal article" date="2016" name="Genome Announc.">
        <title>Draft Genome Sequence of the Syntrophic Lactate-Degrading Bacterium Tepidanaerobacter syntrophicus JLT.</title>
        <authorList>
            <person name="Matsuura N."/>
            <person name="Ohashi A."/>
            <person name="Tourlousse D.M."/>
            <person name="Sekiguchi Y."/>
        </authorList>
    </citation>
    <scope>NUCLEOTIDE SEQUENCE [LARGE SCALE GENOMIC DNA]</scope>
    <source>
        <strain evidence="9">JL</strain>
    </source>
</reference>
<dbReference type="CDD" id="cd00093">
    <property type="entry name" value="HTH_XRE"/>
    <property type="match status" value="1"/>
</dbReference>
<dbReference type="GO" id="GO:0005694">
    <property type="term" value="C:chromosome"/>
    <property type="evidence" value="ECO:0007669"/>
    <property type="project" value="TreeGrafter"/>
</dbReference>
<proteinExistence type="inferred from homology"/>
<dbReference type="GO" id="GO:0007059">
    <property type="term" value="P:chromosome segregation"/>
    <property type="evidence" value="ECO:0007669"/>
    <property type="project" value="TreeGrafter"/>
</dbReference>
<dbReference type="Gene3D" id="1.10.10.2830">
    <property type="match status" value="1"/>
</dbReference>
<dbReference type="NCBIfam" id="TIGR00180">
    <property type="entry name" value="parB_part"/>
    <property type="match status" value="1"/>
</dbReference>
<dbReference type="InterPro" id="IPR001387">
    <property type="entry name" value="Cro/C1-type_HTH"/>
</dbReference>
<dbReference type="STRING" id="224999.GCA_001485475_00876"/>
<keyword evidence="10" id="KW-1185">Reference proteome</keyword>
<comment type="similarity">
    <text evidence="2">Belongs to the ParB family.</text>
</comment>
<dbReference type="Proteomes" id="UP000062160">
    <property type="component" value="Unassembled WGS sequence"/>
</dbReference>
<dbReference type="InterPro" id="IPR050336">
    <property type="entry name" value="Chromosome_partition/occlusion"/>
</dbReference>
<evidence type="ECO:0000256" key="3">
    <source>
        <dbReference type="ARBA" id="ARBA00022490"/>
    </source>
</evidence>
<dbReference type="PANTHER" id="PTHR33375:SF8">
    <property type="entry name" value="NUCLEOID OCCLUSION PROTEIN"/>
    <property type="match status" value="1"/>
</dbReference>
<name>A0A0U9HED8_9FIRM</name>
<dbReference type="SMART" id="SM00470">
    <property type="entry name" value="ParB"/>
    <property type="match status" value="1"/>
</dbReference>
<dbReference type="InterPro" id="IPR023705">
    <property type="entry name" value="Nucleoid_occlusion_protein"/>
</dbReference>
<evidence type="ECO:0000256" key="5">
    <source>
        <dbReference type="ARBA" id="ARBA00023125"/>
    </source>
</evidence>
<dbReference type="AlphaFoldDB" id="A0A0U9HED8"/>
<dbReference type="FunFam" id="1.10.10.2830:FF:000001">
    <property type="entry name" value="Chromosome partitioning protein ParB"/>
    <property type="match status" value="1"/>
</dbReference>
<dbReference type="NCBIfam" id="TIGR04285">
    <property type="entry name" value="nucleoid_noc"/>
    <property type="match status" value="1"/>
</dbReference>
<gene>
    <name evidence="9" type="ORF">TSYNT_6251</name>
</gene>
<dbReference type="Pfam" id="PF17762">
    <property type="entry name" value="HTH_ParB"/>
    <property type="match status" value="1"/>
</dbReference>
<dbReference type="InterPro" id="IPR004437">
    <property type="entry name" value="ParB/RepB/Spo0J"/>
</dbReference>
<comment type="subcellular location">
    <subcellularLocation>
        <location evidence="1">Cytoplasm</location>
        <location evidence="1">Nucleoid</location>
    </subcellularLocation>
</comment>
<dbReference type="GO" id="GO:0009295">
    <property type="term" value="C:nucleoid"/>
    <property type="evidence" value="ECO:0007669"/>
    <property type="project" value="UniProtKB-SubCell"/>
</dbReference>
<evidence type="ECO:0000313" key="10">
    <source>
        <dbReference type="Proteomes" id="UP000062160"/>
    </source>
</evidence>
<feature type="domain" description="HTH cro/C1-type" evidence="8">
    <location>
        <begin position="117"/>
        <end position="143"/>
    </location>
</feature>
<dbReference type="FunFam" id="3.90.1530.30:FF:000001">
    <property type="entry name" value="Chromosome partitioning protein ParB"/>
    <property type="match status" value="1"/>
</dbReference>
<dbReference type="InterPro" id="IPR041468">
    <property type="entry name" value="HTH_ParB/Spo0J"/>
</dbReference>
<keyword evidence="7" id="KW-0131">Cell cycle</keyword>
<dbReference type="SUPFAM" id="SSF110849">
    <property type="entry name" value="ParB/Sulfiredoxin"/>
    <property type="match status" value="1"/>
</dbReference>
<evidence type="ECO:0000256" key="7">
    <source>
        <dbReference type="ARBA" id="ARBA00023306"/>
    </source>
</evidence>
<dbReference type="InterPro" id="IPR003115">
    <property type="entry name" value="ParB_N"/>
</dbReference>
<dbReference type="Gene3D" id="3.90.1530.30">
    <property type="match status" value="1"/>
</dbReference>
<evidence type="ECO:0000259" key="8">
    <source>
        <dbReference type="PROSITE" id="PS50943"/>
    </source>
</evidence>
<dbReference type="PROSITE" id="PS50943">
    <property type="entry name" value="HTH_CROC1"/>
    <property type="match status" value="1"/>
</dbReference>
<sequence length="275" mass="31262">MFGISKPHLGVVNISLDAIRPNSRQPRKEFDEESLDELANSIKNYGILQPIVVRRTGRNEYELIAGERRWRACQRAGLKEVPAIIKDTKDADTGILALIENIQREDLNFLEEAEGYKQLIQEYGITQEELAEKLGKSQSAIANKLRVLKLSPQIIEIISREKLSERHARALLKLPDENLQLQVLNKIVSENLTVRQTEEMIETVLGKLAASERGKERTHPKEKSFKIAIKDVRIFVNSVRKLVKTVKDAGITADYSEVDKGEYIELTVKLPKNKI</sequence>
<protein>
    <submittedName>
        <fullName evidence="9">Chromosome partitioning protein, ParB family</fullName>
    </submittedName>
</protein>
<accession>A0A0U9HED8</accession>
<dbReference type="InterPro" id="IPR036086">
    <property type="entry name" value="ParB/Sulfiredoxin_sf"/>
</dbReference>
<dbReference type="PANTHER" id="PTHR33375">
    <property type="entry name" value="CHROMOSOME-PARTITIONING PROTEIN PARB-RELATED"/>
    <property type="match status" value="1"/>
</dbReference>
<evidence type="ECO:0000256" key="6">
    <source>
        <dbReference type="ARBA" id="ARBA00023210"/>
    </source>
</evidence>
<evidence type="ECO:0000256" key="1">
    <source>
        <dbReference type="ARBA" id="ARBA00004453"/>
    </source>
</evidence>
<keyword evidence="6" id="KW-0717">Septation</keyword>
<keyword evidence="4" id="KW-0132">Cell division</keyword>
<dbReference type="GO" id="GO:0000917">
    <property type="term" value="P:division septum assembly"/>
    <property type="evidence" value="ECO:0007669"/>
    <property type="project" value="UniProtKB-KW"/>
</dbReference>
<dbReference type="RefSeq" id="WP_059032095.1">
    <property type="nucleotide sequence ID" value="NZ_BSDN01000003.1"/>
</dbReference>
<dbReference type="OrthoDB" id="9802051at2"/>
<organism evidence="9">
    <name type="scientific">Tepidanaerobacter syntrophicus</name>
    <dbReference type="NCBI Taxonomy" id="224999"/>
    <lineage>
        <taxon>Bacteria</taxon>
        <taxon>Bacillati</taxon>
        <taxon>Bacillota</taxon>
        <taxon>Clostridia</taxon>
        <taxon>Thermosediminibacterales</taxon>
        <taxon>Tepidanaerobacteraceae</taxon>
        <taxon>Tepidanaerobacter</taxon>
    </lineage>
</organism>
<keyword evidence="5" id="KW-0238">DNA-binding</keyword>